<name>A0AAV3Z912_9GAST</name>
<protein>
    <submittedName>
        <fullName evidence="2">Alpha-glucosidase</fullName>
    </submittedName>
</protein>
<evidence type="ECO:0000313" key="3">
    <source>
        <dbReference type="Proteomes" id="UP000735302"/>
    </source>
</evidence>
<organism evidence="2 3">
    <name type="scientific">Plakobranchus ocellatus</name>
    <dbReference type="NCBI Taxonomy" id="259542"/>
    <lineage>
        <taxon>Eukaryota</taxon>
        <taxon>Metazoa</taxon>
        <taxon>Spiralia</taxon>
        <taxon>Lophotrochozoa</taxon>
        <taxon>Mollusca</taxon>
        <taxon>Gastropoda</taxon>
        <taxon>Heterobranchia</taxon>
        <taxon>Euthyneura</taxon>
        <taxon>Panpulmonata</taxon>
        <taxon>Sacoglossa</taxon>
        <taxon>Placobranchoidea</taxon>
        <taxon>Plakobranchidae</taxon>
        <taxon>Plakobranchus</taxon>
    </lineage>
</organism>
<dbReference type="AlphaFoldDB" id="A0AAV3Z912"/>
<reference evidence="2 3" key="1">
    <citation type="journal article" date="2021" name="Elife">
        <title>Chloroplast acquisition without the gene transfer in kleptoplastic sea slugs, Plakobranchus ocellatus.</title>
        <authorList>
            <person name="Maeda T."/>
            <person name="Takahashi S."/>
            <person name="Yoshida T."/>
            <person name="Shimamura S."/>
            <person name="Takaki Y."/>
            <person name="Nagai Y."/>
            <person name="Toyoda A."/>
            <person name="Suzuki Y."/>
            <person name="Arimoto A."/>
            <person name="Ishii H."/>
            <person name="Satoh N."/>
            <person name="Nishiyama T."/>
            <person name="Hasebe M."/>
            <person name="Maruyama T."/>
            <person name="Minagawa J."/>
            <person name="Obokata J."/>
            <person name="Shigenobu S."/>
        </authorList>
    </citation>
    <scope>NUCLEOTIDE SEQUENCE [LARGE SCALE GENOMIC DNA]</scope>
</reference>
<dbReference type="Proteomes" id="UP000735302">
    <property type="component" value="Unassembled WGS sequence"/>
</dbReference>
<comment type="caution">
    <text evidence="2">The sequence shown here is derived from an EMBL/GenBank/DDBJ whole genome shotgun (WGS) entry which is preliminary data.</text>
</comment>
<sequence>MARLFLLLALSISSVCSFDVKDSPTGFTVSIGSFILLDHTRESPILFVGSGDLSITEDSGNFFINSKIFSRVPMYTYALSQDANDWLVDLTEGDFSVSLIVNVIVF</sequence>
<dbReference type="EMBL" id="BLXT01002074">
    <property type="protein sequence ID" value="GFN90922.1"/>
    <property type="molecule type" value="Genomic_DNA"/>
</dbReference>
<keyword evidence="1" id="KW-0732">Signal</keyword>
<keyword evidence="3" id="KW-1185">Reference proteome</keyword>
<proteinExistence type="predicted"/>
<feature type="chain" id="PRO_5043708098" evidence="1">
    <location>
        <begin position="18"/>
        <end position="106"/>
    </location>
</feature>
<feature type="signal peptide" evidence="1">
    <location>
        <begin position="1"/>
        <end position="17"/>
    </location>
</feature>
<evidence type="ECO:0000256" key="1">
    <source>
        <dbReference type="SAM" id="SignalP"/>
    </source>
</evidence>
<evidence type="ECO:0000313" key="2">
    <source>
        <dbReference type="EMBL" id="GFN90922.1"/>
    </source>
</evidence>
<gene>
    <name evidence="2" type="ORF">PoB_001742800</name>
</gene>
<accession>A0AAV3Z912</accession>